<proteinExistence type="predicted"/>
<evidence type="ECO:0000313" key="2">
    <source>
        <dbReference type="EMBL" id="WFR81814.1"/>
    </source>
</evidence>
<evidence type="ECO:0000259" key="1">
    <source>
        <dbReference type="Pfam" id="PF08929"/>
    </source>
</evidence>
<dbReference type="Proteomes" id="UP001219584">
    <property type="component" value="Chromosome"/>
</dbReference>
<dbReference type="SUPFAM" id="SSF140731">
    <property type="entry name" value="PA2201 C-terminal domain-like"/>
    <property type="match status" value="1"/>
</dbReference>
<sequence length="336" mass="38695">MQTLDEKTFLASRRELLLSYAIYVESKDSQDECFDMVEAGLQQPAEVLQNIPPENFMTATRQRAWEGIDQLTLAYSAGHTTADLRALYPTILEYWEEFARYDTAFDLQASAAERGFPHFALPDVAYEQVNRMICLGILLGWGNLLPRLAPVIDFNNHEKDGLVERLLAFSIDGRDTDWPECTRHLPYFKTLKIFAAEEKDRPALMQDYLEEWYYASRREPYYDSHERDTSFLGYWSWEAAAITCLLDIDDSSYRDATFYPADLTAFFRQARVDYEPDGGGPVPANELRAKAGDPCPKAGTWESLDIPPRAMSYEREQPMLDLESGYGLTVWRYLEN</sequence>
<reference evidence="2 3" key="1">
    <citation type="submission" date="2023-04" db="EMBL/GenBank/DDBJ databases">
        <title>Nanopore sequencing of Janthinobacterium from water.</title>
        <authorList>
            <person name="Ciuchcinski K."/>
            <person name="Rokowska A."/>
            <person name="Dziewit L."/>
        </authorList>
    </citation>
    <scope>NUCLEOTIDE SEQUENCE [LARGE SCALE GENOMIC DNA]</scope>
    <source>
        <strain evidence="2 3">DEMB2</strain>
    </source>
</reference>
<dbReference type="EMBL" id="CP121464">
    <property type="protein sequence ID" value="WFR81814.1"/>
    <property type="molecule type" value="Genomic_DNA"/>
</dbReference>
<name>A0ABY8IA47_9BURK</name>
<gene>
    <name evidence="2" type="ORF">P9875_11930</name>
</gene>
<organism evidence="2 3">
    <name type="scientific">Janthinobacterium rivuli</name>
    <dbReference type="NCBI Taxonomy" id="2751478"/>
    <lineage>
        <taxon>Bacteria</taxon>
        <taxon>Pseudomonadati</taxon>
        <taxon>Pseudomonadota</taxon>
        <taxon>Betaproteobacteria</taxon>
        <taxon>Burkholderiales</taxon>
        <taxon>Oxalobacteraceae</taxon>
        <taxon>Janthinobacterium</taxon>
    </lineage>
</organism>
<protein>
    <submittedName>
        <fullName evidence="2">DUF1911 domain-containing protein</fullName>
    </submittedName>
</protein>
<dbReference type="Pfam" id="PF08929">
    <property type="entry name" value="PoNi_C"/>
    <property type="match status" value="1"/>
</dbReference>
<feature type="domain" description="PoNi C-terminal" evidence="1">
    <location>
        <begin position="159"/>
        <end position="263"/>
    </location>
</feature>
<dbReference type="InterPro" id="IPR015025">
    <property type="entry name" value="PoNi_C"/>
</dbReference>
<keyword evidence="3" id="KW-1185">Reference proteome</keyword>
<accession>A0ABY8IA47</accession>
<dbReference type="InterPro" id="IPR028983">
    <property type="entry name" value="PA2201-like_C"/>
</dbReference>
<dbReference type="RefSeq" id="WP_081922354.1">
    <property type="nucleotide sequence ID" value="NZ_CP121464.1"/>
</dbReference>
<evidence type="ECO:0000313" key="3">
    <source>
        <dbReference type="Proteomes" id="UP001219584"/>
    </source>
</evidence>
<dbReference type="Gene3D" id="1.10.3920.10">
    <property type="entry name" value="PA2201 C-terminal domain-like"/>
    <property type="match status" value="1"/>
</dbReference>